<keyword evidence="5 6" id="KW-0234">DNA repair</keyword>
<dbReference type="GO" id="GO:0006310">
    <property type="term" value="P:DNA recombination"/>
    <property type="evidence" value="ECO:0007669"/>
    <property type="project" value="UniProtKB-UniRule"/>
</dbReference>
<comment type="similarity">
    <text evidence="6">Belongs to the RuvA family.</text>
</comment>
<dbReference type="RefSeq" id="WP_234949929.1">
    <property type="nucleotide sequence ID" value="NZ_FNNG01000016.1"/>
</dbReference>
<evidence type="ECO:0000256" key="4">
    <source>
        <dbReference type="ARBA" id="ARBA00023172"/>
    </source>
</evidence>
<dbReference type="GO" id="GO:0006281">
    <property type="term" value="P:DNA repair"/>
    <property type="evidence" value="ECO:0007669"/>
    <property type="project" value="UniProtKB-UniRule"/>
</dbReference>
<evidence type="ECO:0000259" key="8">
    <source>
        <dbReference type="Pfam" id="PF07499"/>
    </source>
</evidence>
<keyword evidence="1 6" id="KW-0963">Cytoplasm</keyword>
<sequence>MYEYITGKVVNTKDDYVVLDNNGIGYKIYTSKNSLIDIVIGQNVTMYIHFSLREDGINLYGFTTEEELEMFNLLLLVSKIGPKVGLNILSSLTPNQIKLAIIKNDSSQFCNAPGVGKKTASRIILELKDRINKECIVINEEPELENDEIEMAIHGIMSLGYSKGEVLKVIDKIDTRGMAAEDIIREVLKRLSK</sequence>
<name>A0A1H3DT21_9FIRM</name>
<keyword evidence="10" id="KW-1185">Reference proteome</keyword>
<dbReference type="InterPro" id="IPR012340">
    <property type="entry name" value="NA-bd_OB-fold"/>
</dbReference>
<evidence type="ECO:0000256" key="5">
    <source>
        <dbReference type="ARBA" id="ARBA00023204"/>
    </source>
</evidence>
<evidence type="ECO:0000313" key="9">
    <source>
        <dbReference type="EMBL" id="SDX69556.1"/>
    </source>
</evidence>
<organism evidence="9 10">
    <name type="scientific">Tepidimicrobium xylanilyticum</name>
    <dbReference type="NCBI Taxonomy" id="1123352"/>
    <lineage>
        <taxon>Bacteria</taxon>
        <taxon>Bacillati</taxon>
        <taxon>Bacillota</taxon>
        <taxon>Tissierellia</taxon>
        <taxon>Tissierellales</taxon>
        <taxon>Tepidimicrobiaceae</taxon>
        <taxon>Tepidimicrobium</taxon>
    </lineage>
</organism>
<dbReference type="Pfam" id="PF14520">
    <property type="entry name" value="HHH_5"/>
    <property type="match status" value="1"/>
</dbReference>
<comment type="function">
    <text evidence="6">The RuvA-RuvB-RuvC complex processes Holliday junction (HJ) DNA during genetic recombination and DNA repair, while the RuvA-RuvB complex plays an important role in the rescue of blocked DNA replication forks via replication fork reversal (RFR). RuvA specifically binds to HJ cruciform DNA, conferring on it an open structure. The RuvB hexamer acts as an ATP-dependent pump, pulling dsDNA into and through the RuvAB complex. HJ branch migration allows RuvC to scan DNA until it finds its consensus sequence, where it cleaves and resolves the cruciform DNA.</text>
</comment>
<accession>A0A1H3DT21</accession>
<gene>
    <name evidence="6" type="primary">ruvA</name>
    <name evidence="9" type="ORF">SAMN05660923_02760</name>
</gene>
<keyword evidence="9" id="KW-0547">Nucleotide-binding</keyword>
<keyword evidence="3 6" id="KW-0238">DNA-binding</keyword>
<comment type="subcellular location">
    <subcellularLocation>
        <location evidence="6">Cytoplasm</location>
    </subcellularLocation>
</comment>
<evidence type="ECO:0000313" key="10">
    <source>
        <dbReference type="Proteomes" id="UP000198828"/>
    </source>
</evidence>
<dbReference type="Gene3D" id="1.10.8.10">
    <property type="entry name" value="DNA helicase RuvA subunit, C-terminal domain"/>
    <property type="match status" value="1"/>
</dbReference>
<comment type="subunit">
    <text evidence="6">Homotetramer. Forms an RuvA(8)-RuvB(12)-Holliday junction (HJ) complex. HJ DNA is sandwiched between 2 RuvA tetramers; dsDNA enters through RuvA and exits via RuvB. An RuvB hexamer assembles on each DNA strand where it exits the tetramer. Each RuvB hexamer is contacted by two RuvA subunits (via domain III) on 2 adjacent RuvB subunits; this complex drives branch migration. In the full resolvosome a probable DNA-RuvA(4)-RuvB(12)-RuvC(2) complex forms which resolves the HJ.</text>
</comment>
<proteinExistence type="inferred from homology"/>
<dbReference type="EMBL" id="FNNG01000016">
    <property type="protein sequence ID" value="SDX69556.1"/>
    <property type="molecule type" value="Genomic_DNA"/>
</dbReference>
<protein>
    <recommendedName>
        <fullName evidence="6">Holliday junction branch migration complex subunit RuvA</fullName>
    </recommendedName>
</protein>
<dbReference type="Proteomes" id="UP000198828">
    <property type="component" value="Unassembled WGS sequence"/>
</dbReference>
<keyword evidence="2 6" id="KW-0227">DNA damage</keyword>
<comment type="domain">
    <text evidence="6">Has three domains with a flexible linker between the domains II and III and assumes an 'L' shape. Domain III is highly mobile and contacts RuvB.</text>
</comment>
<dbReference type="GO" id="GO:0009379">
    <property type="term" value="C:Holliday junction helicase complex"/>
    <property type="evidence" value="ECO:0007669"/>
    <property type="project" value="InterPro"/>
</dbReference>
<comment type="caution">
    <text evidence="6">Lacks conserved residue(s) required for the propagation of feature annotation.</text>
</comment>
<dbReference type="SUPFAM" id="SSF50249">
    <property type="entry name" value="Nucleic acid-binding proteins"/>
    <property type="match status" value="1"/>
</dbReference>
<evidence type="ECO:0000256" key="1">
    <source>
        <dbReference type="ARBA" id="ARBA00022490"/>
    </source>
</evidence>
<evidence type="ECO:0000256" key="3">
    <source>
        <dbReference type="ARBA" id="ARBA00023125"/>
    </source>
</evidence>
<feature type="domain" description="DNA helicase Holliday junction RuvA type" evidence="7">
    <location>
        <begin position="1"/>
        <end position="61"/>
    </location>
</feature>
<dbReference type="Pfam" id="PF07499">
    <property type="entry name" value="RuvA_C"/>
    <property type="match status" value="1"/>
</dbReference>
<dbReference type="SUPFAM" id="SSF46929">
    <property type="entry name" value="DNA helicase RuvA subunit, C-terminal domain"/>
    <property type="match status" value="1"/>
</dbReference>
<dbReference type="AlphaFoldDB" id="A0A1H3DT21"/>
<dbReference type="GO" id="GO:0048476">
    <property type="term" value="C:Holliday junction resolvase complex"/>
    <property type="evidence" value="ECO:0007669"/>
    <property type="project" value="UniProtKB-UniRule"/>
</dbReference>
<dbReference type="Gene3D" id="2.40.50.140">
    <property type="entry name" value="Nucleic acid-binding proteins"/>
    <property type="match status" value="1"/>
</dbReference>
<feature type="domain" description="Holliday junction DNA helicase RuvA C-terminal" evidence="8">
    <location>
        <begin position="157"/>
        <end position="192"/>
    </location>
</feature>
<dbReference type="CDD" id="cd14332">
    <property type="entry name" value="UBA_RuvA_C"/>
    <property type="match status" value="1"/>
</dbReference>
<keyword evidence="9" id="KW-0067">ATP-binding</keyword>
<dbReference type="NCBIfam" id="TIGR00084">
    <property type="entry name" value="ruvA"/>
    <property type="match status" value="1"/>
</dbReference>
<evidence type="ECO:0000259" key="7">
    <source>
        <dbReference type="Pfam" id="PF01330"/>
    </source>
</evidence>
<keyword evidence="9" id="KW-0347">Helicase</keyword>
<dbReference type="Gene3D" id="1.10.150.20">
    <property type="entry name" value="5' to 3' exonuclease, C-terminal subdomain"/>
    <property type="match status" value="1"/>
</dbReference>
<dbReference type="InterPro" id="IPR036267">
    <property type="entry name" value="RuvA_C_sf"/>
</dbReference>
<dbReference type="GO" id="GO:0000400">
    <property type="term" value="F:four-way junction DNA binding"/>
    <property type="evidence" value="ECO:0007669"/>
    <property type="project" value="UniProtKB-UniRule"/>
</dbReference>
<dbReference type="Pfam" id="PF01330">
    <property type="entry name" value="RuvA_N"/>
    <property type="match status" value="1"/>
</dbReference>
<evidence type="ECO:0000256" key="2">
    <source>
        <dbReference type="ARBA" id="ARBA00022763"/>
    </source>
</evidence>
<dbReference type="GO" id="GO:0005737">
    <property type="term" value="C:cytoplasm"/>
    <property type="evidence" value="ECO:0007669"/>
    <property type="project" value="UniProtKB-SubCell"/>
</dbReference>
<dbReference type="InterPro" id="IPR013849">
    <property type="entry name" value="DNA_helicase_Holl-junc_RuvA_I"/>
</dbReference>
<dbReference type="GO" id="GO:0009378">
    <property type="term" value="F:four-way junction helicase activity"/>
    <property type="evidence" value="ECO:0007669"/>
    <property type="project" value="InterPro"/>
</dbReference>
<feature type="region of interest" description="Domain III" evidence="6">
    <location>
        <begin position="144"/>
        <end position="193"/>
    </location>
</feature>
<keyword evidence="9" id="KW-0378">Hydrolase</keyword>
<dbReference type="InterPro" id="IPR010994">
    <property type="entry name" value="RuvA_2-like"/>
</dbReference>
<dbReference type="HAMAP" id="MF_00031">
    <property type="entry name" value="DNA_HJ_migration_RuvA"/>
    <property type="match status" value="1"/>
</dbReference>
<dbReference type="GO" id="GO:0005524">
    <property type="term" value="F:ATP binding"/>
    <property type="evidence" value="ECO:0007669"/>
    <property type="project" value="InterPro"/>
</dbReference>
<dbReference type="SUPFAM" id="SSF47781">
    <property type="entry name" value="RuvA domain 2-like"/>
    <property type="match status" value="1"/>
</dbReference>
<dbReference type="InterPro" id="IPR011114">
    <property type="entry name" value="RuvA_C"/>
</dbReference>
<keyword evidence="4 6" id="KW-0233">DNA recombination</keyword>
<evidence type="ECO:0000256" key="6">
    <source>
        <dbReference type="HAMAP-Rule" id="MF_00031"/>
    </source>
</evidence>
<dbReference type="InterPro" id="IPR000085">
    <property type="entry name" value="RuvA"/>
</dbReference>
<reference evidence="9 10" key="1">
    <citation type="submission" date="2016-10" db="EMBL/GenBank/DDBJ databases">
        <authorList>
            <person name="de Groot N.N."/>
        </authorList>
    </citation>
    <scope>NUCLEOTIDE SEQUENCE [LARGE SCALE GENOMIC DNA]</scope>
    <source>
        <strain evidence="9 10">DSM 23310</strain>
    </source>
</reference>